<dbReference type="Proteomes" id="UP000055048">
    <property type="component" value="Unassembled WGS sequence"/>
</dbReference>
<dbReference type="AlphaFoldDB" id="A0A0V0T7P7"/>
<dbReference type="EMBL" id="JYDJ01000478">
    <property type="protein sequence ID" value="KRX35076.1"/>
    <property type="molecule type" value="Genomic_DNA"/>
</dbReference>
<keyword evidence="2" id="KW-1185">Reference proteome</keyword>
<organism evidence="1 2">
    <name type="scientific">Trichinella murrelli</name>
    <dbReference type="NCBI Taxonomy" id="144512"/>
    <lineage>
        <taxon>Eukaryota</taxon>
        <taxon>Metazoa</taxon>
        <taxon>Ecdysozoa</taxon>
        <taxon>Nematoda</taxon>
        <taxon>Enoplea</taxon>
        <taxon>Dorylaimia</taxon>
        <taxon>Trichinellida</taxon>
        <taxon>Trichinellidae</taxon>
        <taxon>Trichinella</taxon>
    </lineage>
</organism>
<protein>
    <submittedName>
        <fullName evidence="1">Uncharacterized protein</fullName>
    </submittedName>
</protein>
<sequence>MKVALLECKKIVTSMIWLSGLDGNALEMETEIDKEMDFVIPHAAVSDKYIIKQEVKSCWA</sequence>
<gene>
    <name evidence="1" type="ORF">T05_8272</name>
</gene>
<name>A0A0V0T7P7_9BILA</name>
<reference evidence="1 2" key="1">
    <citation type="submission" date="2015-01" db="EMBL/GenBank/DDBJ databases">
        <title>Evolution of Trichinella species and genotypes.</title>
        <authorList>
            <person name="Korhonen P.K."/>
            <person name="Edoardo P."/>
            <person name="Giuseppe L.R."/>
            <person name="Gasser R.B."/>
        </authorList>
    </citation>
    <scope>NUCLEOTIDE SEQUENCE [LARGE SCALE GENOMIC DNA]</scope>
    <source>
        <strain evidence="1">ISS417</strain>
    </source>
</reference>
<comment type="caution">
    <text evidence="1">The sequence shown here is derived from an EMBL/GenBank/DDBJ whole genome shotgun (WGS) entry which is preliminary data.</text>
</comment>
<evidence type="ECO:0000313" key="1">
    <source>
        <dbReference type="EMBL" id="KRX35076.1"/>
    </source>
</evidence>
<accession>A0A0V0T7P7</accession>
<evidence type="ECO:0000313" key="2">
    <source>
        <dbReference type="Proteomes" id="UP000055048"/>
    </source>
</evidence>
<proteinExistence type="predicted"/>